<name>A0ABM1M007_NICVS</name>
<proteinExistence type="predicted"/>
<dbReference type="Proteomes" id="UP000695000">
    <property type="component" value="Unplaced"/>
</dbReference>
<sequence>MPKSGKNSCDIGCKDEELKSELRHVIELMGPETPQITSAIVNEVSETKFLKNFQNTHSLNTPRDVSEMSSFPTDSVEVYLEPKPCRCVCDLNAEQEVMNRQVKEMGNSALTKISSFFKMKSSTKECERPIDLYRINILQPPDESSPPKRVIFDRLEEMPRPCCTNAATNTSVCMSLKKQKMSQNSTPVYWNKSVYGNSGIPQDRSCESNSLTNILMKHKSRNSQKQTFYSELKKDQLPPHVDNIRDMARVDVYYFDHGNAAYFQTTDSPPLIMTEILAEKTEHYTTRFWAEFFGSIHIGFSFLTSFVLQFIRFILSSLVRPLTVGLAQLISDYCLKPLLATLFNAVLQPPLIFTYNVATSVRDICQPLAEGIGFFLREIAALIRALRCFEYRKDTNLCSNCKQPPTATSTVESDLSKASADK</sequence>
<dbReference type="RefSeq" id="XP_017767907.1">
    <property type="nucleotide sequence ID" value="XM_017912418.1"/>
</dbReference>
<organism evidence="1 2">
    <name type="scientific">Nicrophorus vespilloides</name>
    <name type="common">Boreal carrion beetle</name>
    <dbReference type="NCBI Taxonomy" id="110193"/>
    <lineage>
        <taxon>Eukaryota</taxon>
        <taxon>Metazoa</taxon>
        <taxon>Ecdysozoa</taxon>
        <taxon>Arthropoda</taxon>
        <taxon>Hexapoda</taxon>
        <taxon>Insecta</taxon>
        <taxon>Pterygota</taxon>
        <taxon>Neoptera</taxon>
        <taxon>Endopterygota</taxon>
        <taxon>Coleoptera</taxon>
        <taxon>Polyphaga</taxon>
        <taxon>Staphyliniformia</taxon>
        <taxon>Silphidae</taxon>
        <taxon>Nicrophorinae</taxon>
        <taxon>Nicrophorus</taxon>
    </lineage>
</organism>
<reference evidence="2" key="1">
    <citation type="submission" date="2025-08" db="UniProtKB">
        <authorList>
            <consortium name="RefSeq"/>
        </authorList>
    </citation>
    <scope>IDENTIFICATION</scope>
    <source>
        <tissue evidence="2">Whole Larva</tissue>
    </source>
</reference>
<keyword evidence="1" id="KW-1185">Reference proteome</keyword>
<evidence type="ECO:0000313" key="1">
    <source>
        <dbReference type="Proteomes" id="UP000695000"/>
    </source>
</evidence>
<evidence type="ECO:0000313" key="2">
    <source>
        <dbReference type="RefSeq" id="XP_017767907.1"/>
    </source>
</evidence>
<dbReference type="GeneID" id="108556344"/>
<protein>
    <submittedName>
        <fullName evidence="2">Uncharacterized protein LOC108556344</fullName>
    </submittedName>
</protein>
<accession>A0ABM1M007</accession>
<gene>
    <name evidence="2" type="primary">LOC108556344</name>
</gene>